<dbReference type="SUPFAM" id="SSF56112">
    <property type="entry name" value="Protein kinase-like (PK-like)"/>
    <property type="match status" value="1"/>
</dbReference>
<keyword evidence="2" id="KW-0418">Kinase</keyword>
<organism evidence="10 11">
    <name type="scientific">Tagetes erecta</name>
    <name type="common">African marigold</name>
    <dbReference type="NCBI Taxonomy" id="13708"/>
    <lineage>
        <taxon>Eukaryota</taxon>
        <taxon>Viridiplantae</taxon>
        <taxon>Streptophyta</taxon>
        <taxon>Embryophyta</taxon>
        <taxon>Tracheophyta</taxon>
        <taxon>Spermatophyta</taxon>
        <taxon>Magnoliopsida</taxon>
        <taxon>eudicotyledons</taxon>
        <taxon>Gunneridae</taxon>
        <taxon>Pentapetalae</taxon>
        <taxon>asterids</taxon>
        <taxon>campanulids</taxon>
        <taxon>Asterales</taxon>
        <taxon>Asteraceae</taxon>
        <taxon>Asteroideae</taxon>
        <taxon>Heliantheae alliance</taxon>
        <taxon>Tageteae</taxon>
        <taxon>Tagetes</taxon>
    </lineage>
</organism>
<evidence type="ECO:0000256" key="3">
    <source>
        <dbReference type="ARBA" id="ARBA00022679"/>
    </source>
</evidence>
<reference evidence="10" key="1">
    <citation type="journal article" date="2023" name="bioRxiv">
        <title>Improved chromosome-level genome assembly for marigold (Tagetes erecta).</title>
        <authorList>
            <person name="Jiang F."/>
            <person name="Yuan L."/>
            <person name="Wang S."/>
            <person name="Wang H."/>
            <person name="Xu D."/>
            <person name="Wang A."/>
            <person name="Fan W."/>
        </authorList>
    </citation>
    <scope>NUCLEOTIDE SEQUENCE</scope>
    <source>
        <strain evidence="10">WSJ</strain>
        <tissue evidence="10">Leaf</tissue>
    </source>
</reference>
<feature type="chain" id="PRO_5042170056" evidence="7">
    <location>
        <begin position="26"/>
        <end position="441"/>
    </location>
</feature>
<dbReference type="GO" id="GO:0030247">
    <property type="term" value="F:polysaccharide binding"/>
    <property type="evidence" value="ECO:0007669"/>
    <property type="project" value="InterPro"/>
</dbReference>
<name>A0AAD8JWB6_TARER</name>
<keyword evidence="4 7" id="KW-0732">Signal</keyword>
<evidence type="ECO:0000256" key="7">
    <source>
        <dbReference type="SAM" id="SignalP"/>
    </source>
</evidence>
<comment type="subcellular location">
    <subcellularLocation>
        <location evidence="1">Membrane</location>
        <topology evidence="1">Single-pass type I membrane protein</topology>
    </subcellularLocation>
</comment>
<evidence type="ECO:0000313" key="10">
    <source>
        <dbReference type="EMBL" id="KAK1410819.1"/>
    </source>
</evidence>
<feature type="signal peptide" evidence="7">
    <location>
        <begin position="1"/>
        <end position="25"/>
    </location>
</feature>
<gene>
    <name evidence="10" type="ORF">QVD17_37360</name>
</gene>
<proteinExistence type="predicted"/>
<dbReference type="InterPro" id="IPR013695">
    <property type="entry name" value="WAK"/>
</dbReference>
<sequence>MINLNQVYTSLFLFSLAAIQTSTAASKYAKQGCNDTCGDVTIPYPFGIGASCSVNEWYVVDCISSTPYLHKLNQLQVLGVDLENQTVTVNMLAMSGCSQTNIVDLGRSPFFYSKSQNKFVFEGCGNAVMTDHESLVTGCSNTCGNESVSDTNTCLGTNCCQTTIPHQLKSYNINVTRLDGDGECGSAFLVDEDSYHEGRFSVREDDTSYVPVSLLWTLTDSDSERLSCCSYLWTRIEVDQGNGTSMESWKCIYSEYAELVGNLYLSDGCHYMSMEDEVCAKCQIGGGFCITTIHVSFDGTLTTNNPPVKCQFDALPFYHESRPSHLGVILVELLTREKPISESRFGENRSLATHFMSAMEEGRVLSILDAILVNEGNRDDLLAVANLAMRCLNLNGKYRPTMKEVAIELETIQASHVPSDIQTNHIPLSYGDDFSRITYSE</sequence>
<keyword evidence="11" id="KW-1185">Reference proteome</keyword>
<feature type="domain" description="Wall-associated receptor kinase" evidence="8">
    <location>
        <begin position="153"/>
        <end position="223"/>
    </location>
</feature>
<dbReference type="GO" id="GO:0004674">
    <property type="term" value="F:protein serine/threonine kinase activity"/>
    <property type="evidence" value="ECO:0007669"/>
    <property type="project" value="UniProtKB-KW"/>
</dbReference>
<keyword evidence="5" id="KW-1015">Disulfide bond</keyword>
<evidence type="ECO:0000256" key="1">
    <source>
        <dbReference type="ARBA" id="ARBA00004479"/>
    </source>
</evidence>
<keyword evidence="6" id="KW-0325">Glycoprotein</keyword>
<evidence type="ECO:0000256" key="4">
    <source>
        <dbReference type="ARBA" id="ARBA00022729"/>
    </source>
</evidence>
<dbReference type="InterPro" id="IPR011009">
    <property type="entry name" value="Kinase-like_dom_sf"/>
</dbReference>
<protein>
    <submittedName>
        <fullName evidence="10">Uncharacterized protein</fullName>
    </submittedName>
</protein>
<accession>A0AAD8JWB6</accession>
<comment type="caution">
    <text evidence="10">The sequence shown here is derived from an EMBL/GenBank/DDBJ whole genome shotgun (WGS) entry which is preliminary data.</text>
</comment>
<dbReference type="Gene3D" id="1.10.510.10">
    <property type="entry name" value="Transferase(Phosphotransferase) domain 1"/>
    <property type="match status" value="1"/>
</dbReference>
<dbReference type="Pfam" id="PF08488">
    <property type="entry name" value="WAK"/>
    <property type="match status" value="1"/>
</dbReference>
<evidence type="ECO:0000256" key="2">
    <source>
        <dbReference type="ARBA" id="ARBA00022527"/>
    </source>
</evidence>
<dbReference type="InterPro" id="IPR025287">
    <property type="entry name" value="WAK_GUB"/>
</dbReference>
<keyword evidence="3" id="KW-0808">Transferase</keyword>
<evidence type="ECO:0000259" key="9">
    <source>
        <dbReference type="Pfam" id="PF13947"/>
    </source>
</evidence>
<evidence type="ECO:0000259" key="8">
    <source>
        <dbReference type="Pfam" id="PF08488"/>
    </source>
</evidence>
<dbReference type="EMBL" id="JAUHHV010000010">
    <property type="protein sequence ID" value="KAK1410819.1"/>
    <property type="molecule type" value="Genomic_DNA"/>
</dbReference>
<dbReference type="GO" id="GO:0016020">
    <property type="term" value="C:membrane"/>
    <property type="evidence" value="ECO:0007669"/>
    <property type="project" value="UniProtKB-SubCell"/>
</dbReference>
<dbReference type="PANTHER" id="PTHR33491">
    <property type="entry name" value="OSJNBA0016N04.9 PROTEIN"/>
    <property type="match status" value="1"/>
</dbReference>
<dbReference type="Pfam" id="PF13947">
    <property type="entry name" value="GUB_WAK_bind"/>
    <property type="match status" value="1"/>
</dbReference>
<dbReference type="Proteomes" id="UP001229421">
    <property type="component" value="Unassembled WGS sequence"/>
</dbReference>
<feature type="domain" description="Wall-associated receptor kinase galacturonan-binding" evidence="9">
    <location>
        <begin position="33"/>
        <end position="90"/>
    </location>
</feature>
<evidence type="ECO:0000256" key="6">
    <source>
        <dbReference type="ARBA" id="ARBA00023180"/>
    </source>
</evidence>
<evidence type="ECO:0000256" key="5">
    <source>
        <dbReference type="ARBA" id="ARBA00023157"/>
    </source>
</evidence>
<dbReference type="AlphaFoldDB" id="A0AAD8JWB6"/>
<keyword evidence="2" id="KW-0723">Serine/threonine-protein kinase</keyword>
<evidence type="ECO:0000313" key="11">
    <source>
        <dbReference type="Proteomes" id="UP001229421"/>
    </source>
</evidence>